<dbReference type="FunFam" id="1.10.486.10:FF:000003">
    <property type="entry name" value="ATP-dependent DNA helicase"/>
    <property type="match status" value="1"/>
</dbReference>
<dbReference type="InterPro" id="IPR005751">
    <property type="entry name" value="ATP-dep_DNA_helicase_PcrA"/>
</dbReference>
<dbReference type="Gene3D" id="3.40.50.300">
    <property type="entry name" value="P-loop containing nucleotide triphosphate hydrolases"/>
    <property type="match status" value="2"/>
</dbReference>
<dbReference type="GO" id="GO:0005829">
    <property type="term" value="C:cytosol"/>
    <property type="evidence" value="ECO:0007669"/>
    <property type="project" value="TreeGrafter"/>
</dbReference>
<dbReference type="FunFam" id="1.10.10.160:FF:000001">
    <property type="entry name" value="ATP-dependent DNA helicase"/>
    <property type="match status" value="1"/>
</dbReference>
<evidence type="ECO:0000259" key="13">
    <source>
        <dbReference type="PROSITE" id="PS51217"/>
    </source>
</evidence>
<dbReference type="InterPro" id="IPR000212">
    <property type="entry name" value="DNA_helicase_UvrD/REP"/>
</dbReference>
<dbReference type="EMBL" id="CAFABK010000033">
    <property type="protein sequence ID" value="CAB4830526.1"/>
    <property type="molecule type" value="Genomic_DNA"/>
</dbReference>
<keyword evidence="4" id="KW-0347">Helicase</keyword>
<dbReference type="Gene3D" id="1.10.10.160">
    <property type="match status" value="1"/>
</dbReference>
<keyword evidence="6" id="KW-0238">DNA-binding</keyword>
<feature type="region of interest" description="Disordered" evidence="11">
    <location>
        <begin position="657"/>
        <end position="685"/>
    </location>
</feature>
<comment type="catalytic activity">
    <reaction evidence="10">
        <text>ATP + H2O = ADP + phosphate + H(+)</text>
        <dbReference type="Rhea" id="RHEA:13065"/>
        <dbReference type="ChEBI" id="CHEBI:15377"/>
        <dbReference type="ChEBI" id="CHEBI:15378"/>
        <dbReference type="ChEBI" id="CHEBI:30616"/>
        <dbReference type="ChEBI" id="CHEBI:43474"/>
        <dbReference type="ChEBI" id="CHEBI:456216"/>
        <dbReference type="EC" id="5.6.2.4"/>
    </reaction>
</comment>
<dbReference type="CDD" id="cd18807">
    <property type="entry name" value="SF1_C_UvrD"/>
    <property type="match status" value="1"/>
</dbReference>
<dbReference type="CDD" id="cd17932">
    <property type="entry name" value="DEXQc_UvrD"/>
    <property type="match status" value="1"/>
</dbReference>
<dbReference type="SUPFAM" id="SSF52540">
    <property type="entry name" value="P-loop containing nucleoside triphosphate hydrolases"/>
    <property type="match status" value="1"/>
</dbReference>
<dbReference type="InterPro" id="IPR014017">
    <property type="entry name" value="DNA_helicase_UvrD-like_C"/>
</dbReference>
<evidence type="ECO:0000256" key="1">
    <source>
        <dbReference type="ARBA" id="ARBA00009922"/>
    </source>
</evidence>
<gene>
    <name evidence="14" type="ORF">UFOPK3204_00877</name>
</gene>
<evidence type="ECO:0000256" key="9">
    <source>
        <dbReference type="ARBA" id="ARBA00034808"/>
    </source>
</evidence>
<dbReference type="Pfam" id="PF00580">
    <property type="entry name" value="UvrD-helicase"/>
    <property type="match status" value="1"/>
</dbReference>
<dbReference type="Pfam" id="PF13361">
    <property type="entry name" value="UvrD_C"/>
    <property type="match status" value="1"/>
</dbReference>
<evidence type="ECO:0000256" key="5">
    <source>
        <dbReference type="ARBA" id="ARBA00022840"/>
    </source>
</evidence>
<evidence type="ECO:0000256" key="3">
    <source>
        <dbReference type="ARBA" id="ARBA00022801"/>
    </source>
</evidence>
<dbReference type="GO" id="GO:0003677">
    <property type="term" value="F:DNA binding"/>
    <property type="evidence" value="ECO:0007669"/>
    <property type="project" value="UniProtKB-KW"/>
</dbReference>
<keyword evidence="7" id="KW-0413">Isomerase</keyword>
<evidence type="ECO:0000256" key="10">
    <source>
        <dbReference type="ARBA" id="ARBA00048988"/>
    </source>
</evidence>
<dbReference type="GO" id="GO:0005524">
    <property type="term" value="F:ATP binding"/>
    <property type="evidence" value="ECO:0007669"/>
    <property type="project" value="UniProtKB-KW"/>
</dbReference>
<reference evidence="14" key="1">
    <citation type="submission" date="2020-05" db="EMBL/GenBank/DDBJ databases">
        <authorList>
            <person name="Chiriac C."/>
            <person name="Salcher M."/>
            <person name="Ghai R."/>
            <person name="Kavagutti S V."/>
        </authorList>
    </citation>
    <scope>NUCLEOTIDE SEQUENCE</scope>
</reference>
<dbReference type="GO" id="GO:0033202">
    <property type="term" value="C:DNA helicase complex"/>
    <property type="evidence" value="ECO:0007669"/>
    <property type="project" value="TreeGrafter"/>
</dbReference>
<keyword evidence="2" id="KW-0547">Nucleotide-binding</keyword>
<dbReference type="PROSITE" id="PS51217">
    <property type="entry name" value="UVRD_HELICASE_CTER"/>
    <property type="match status" value="1"/>
</dbReference>
<evidence type="ECO:0000256" key="11">
    <source>
        <dbReference type="SAM" id="MobiDB-lite"/>
    </source>
</evidence>
<dbReference type="InterPro" id="IPR014016">
    <property type="entry name" value="UvrD-like_ATP-bd"/>
</dbReference>
<dbReference type="PANTHER" id="PTHR11070:SF2">
    <property type="entry name" value="ATP-DEPENDENT DNA HELICASE SRS2"/>
    <property type="match status" value="1"/>
</dbReference>
<dbReference type="InterPro" id="IPR027417">
    <property type="entry name" value="P-loop_NTPase"/>
</dbReference>
<evidence type="ECO:0000313" key="14">
    <source>
        <dbReference type="EMBL" id="CAB4830526.1"/>
    </source>
</evidence>
<evidence type="ECO:0000256" key="6">
    <source>
        <dbReference type="ARBA" id="ARBA00023125"/>
    </source>
</evidence>
<dbReference type="GO" id="GO:0006260">
    <property type="term" value="P:DNA replication"/>
    <property type="evidence" value="ECO:0007669"/>
    <property type="project" value="InterPro"/>
</dbReference>
<accession>A0A6J7AC64</accession>
<comment type="catalytic activity">
    <reaction evidence="8">
        <text>Couples ATP hydrolysis with the unwinding of duplex DNA by translocating in the 3'-5' direction.</text>
        <dbReference type="EC" id="5.6.2.4"/>
    </reaction>
</comment>
<evidence type="ECO:0000256" key="8">
    <source>
        <dbReference type="ARBA" id="ARBA00034617"/>
    </source>
</evidence>
<dbReference type="Gene3D" id="1.10.486.10">
    <property type="entry name" value="PCRA, domain 4"/>
    <property type="match status" value="1"/>
</dbReference>
<keyword evidence="3" id="KW-0378">Hydrolase</keyword>
<evidence type="ECO:0000256" key="4">
    <source>
        <dbReference type="ARBA" id="ARBA00022806"/>
    </source>
</evidence>
<dbReference type="GO" id="GO:0016787">
    <property type="term" value="F:hydrolase activity"/>
    <property type="evidence" value="ECO:0007669"/>
    <property type="project" value="UniProtKB-KW"/>
</dbReference>
<dbReference type="PANTHER" id="PTHR11070">
    <property type="entry name" value="UVRD / RECB / PCRA DNA HELICASE FAMILY MEMBER"/>
    <property type="match status" value="1"/>
</dbReference>
<sequence length="739" mass="81654">MAELTSDLNPAQLAAVEHRVTPLLIVAGAGSGKTRVLTRRIAHLLATGDAQPSEILAITFTNKAAGEMKERVAEIVGSSSRAMWVSTFHSACVRILRIEAGRLGVSRTFTIYDQADSLRLMTMVIRELDLDPKRYSPRAFLAQVSNLKNELIDYEQFAQQASNHMEQTLAEAYRDYQRRLQRANAFDFDDLISATVALLQLFPDVAEHYRLRFRQILVDEYQDTNHAQYVLIKELVGPGTADLPPAELCVVGDADQSIYAFRGATIRNIEEFERDYPNARTIVLEQNYRSTQTILTAANAVISRNGGRRAKNLWTDAGAGAAIIGYVADDEHDEASFISNEIRRLRDEEGLKSSDVAVFYRTNAQSRSVEDIFIRVGMPYRVVGGVRFYERREVRDAVAYLRTLANPTDEVSLRRILNVPKRGIGERAEAMVDAFAQRAGISFAAALDRASEAPGIATRSLSSIEIFTRMLSDLRTIVESGADAAMVLQAVLEQSGYLTELQGSADPQDETRVENLAELESVAQEFANENPEGTLTDFLERVSLVADADEIPDRDELGGVVTLMTLHTAKGLEFPVVFLTGMEDGIFPHSRSLGDPKELEEERRLAYVGITRARERLYVTRSMTRSAWGTPSFNPASRFLDEIPDVQWEREEPMNMPIGSNGFGSSPSSTSAARRLGDRSDNDGPTIVLAAGDRVTHERFGLGTVVSADGVGAKADATIDFGSSGIKRLLLRYAPVEKL</sequence>
<feature type="compositionally biased region" description="Low complexity" evidence="11">
    <location>
        <begin position="659"/>
        <end position="671"/>
    </location>
</feature>
<proteinExistence type="inferred from homology"/>
<name>A0A6J7AC64_9ZZZZ</name>
<organism evidence="14">
    <name type="scientific">freshwater metagenome</name>
    <dbReference type="NCBI Taxonomy" id="449393"/>
    <lineage>
        <taxon>unclassified sequences</taxon>
        <taxon>metagenomes</taxon>
        <taxon>ecological metagenomes</taxon>
    </lineage>
</organism>
<comment type="similarity">
    <text evidence="1">Belongs to the helicase family. UvrD subfamily.</text>
</comment>
<dbReference type="InterPro" id="IPR013986">
    <property type="entry name" value="DExx_box_DNA_helicase_dom_sf"/>
</dbReference>
<evidence type="ECO:0000256" key="2">
    <source>
        <dbReference type="ARBA" id="ARBA00022741"/>
    </source>
</evidence>
<dbReference type="GO" id="GO:0000725">
    <property type="term" value="P:recombinational repair"/>
    <property type="evidence" value="ECO:0007669"/>
    <property type="project" value="TreeGrafter"/>
</dbReference>
<dbReference type="GO" id="GO:0043138">
    <property type="term" value="F:3'-5' DNA helicase activity"/>
    <property type="evidence" value="ECO:0007669"/>
    <property type="project" value="UniProtKB-EC"/>
</dbReference>
<dbReference type="Pfam" id="PF21196">
    <property type="entry name" value="PcrA_UvrD_tudor"/>
    <property type="match status" value="1"/>
</dbReference>
<dbReference type="EC" id="5.6.2.4" evidence="9"/>
<keyword evidence="5" id="KW-0067">ATP-binding</keyword>
<feature type="domain" description="UvrD-like helicase ATP-binding" evidence="12">
    <location>
        <begin position="6"/>
        <end position="291"/>
    </location>
</feature>
<dbReference type="AlphaFoldDB" id="A0A6J7AC64"/>
<feature type="domain" description="UvrD-like helicase C-terminal" evidence="13">
    <location>
        <begin position="292"/>
        <end position="571"/>
    </location>
</feature>
<dbReference type="PROSITE" id="PS51198">
    <property type="entry name" value="UVRD_HELICASE_ATP_BIND"/>
    <property type="match status" value="1"/>
</dbReference>
<protein>
    <recommendedName>
        <fullName evidence="9">DNA 3'-5' helicase</fullName>
        <ecNumber evidence="9">5.6.2.4</ecNumber>
    </recommendedName>
</protein>
<evidence type="ECO:0000256" key="7">
    <source>
        <dbReference type="ARBA" id="ARBA00023235"/>
    </source>
</evidence>
<evidence type="ECO:0000259" key="12">
    <source>
        <dbReference type="PROSITE" id="PS51198"/>
    </source>
</evidence>
<dbReference type="NCBIfam" id="TIGR01073">
    <property type="entry name" value="pcrA"/>
    <property type="match status" value="1"/>
</dbReference>